<evidence type="ECO:0000256" key="8">
    <source>
        <dbReference type="RuleBase" id="RU367143"/>
    </source>
</evidence>
<dbReference type="RefSeq" id="WP_377150441.1">
    <property type="nucleotide sequence ID" value="NZ_JBHSAF010000001.1"/>
</dbReference>
<dbReference type="Pfam" id="PF22617">
    <property type="entry name" value="HCS_D2"/>
    <property type="match status" value="1"/>
</dbReference>
<dbReference type="Gene3D" id="1.10.238.260">
    <property type="match status" value="1"/>
</dbReference>
<accession>A0ABV8CK97</accession>
<dbReference type="SUPFAM" id="SSF51569">
    <property type="entry name" value="Aldolase"/>
    <property type="match status" value="1"/>
</dbReference>
<sequence>MAATLIINDTTLRDGEQSAGVAFTRDEKVAIACALEAAGVPELEVGIPAMGEEECQRIAAVRRAVRHSQLMVWCRAQPSEIEQAARLKVDWVDISMPASSQMLARKLGLSRVAADERLAGMVQYAVSLGLKVCVGCEDASRASEEELAAVAHLAAAAGAQRLRYADTVGILDPFSTYERLLRLRQHWHGELEIHAHDDLGLATANTLAAFRAGATHANTTVMGLGERAGNAPLEEVVLALTQCYGAGTGIHTRALPGLCRQVAQAAGRLIPTQKSLVGELVFTHESGLHVDGLLKDRLNYQGVDPACLGREHSLVLGKHSGRHGVQAVYAHLGYQLKHDEIDRLLAALRQFAERYKRNPEETELHQLYQHCRAMTAA</sequence>
<keyword evidence="10" id="KW-0012">Acyltransferase</keyword>
<reference evidence="11" key="1">
    <citation type="journal article" date="2019" name="Int. J. Syst. Evol. Microbiol.">
        <title>The Global Catalogue of Microorganisms (GCM) 10K type strain sequencing project: providing services to taxonomists for standard genome sequencing and annotation.</title>
        <authorList>
            <consortium name="The Broad Institute Genomics Platform"/>
            <consortium name="The Broad Institute Genome Sequencing Center for Infectious Disease"/>
            <person name="Wu L."/>
            <person name="Ma J."/>
        </authorList>
    </citation>
    <scope>NUCLEOTIDE SEQUENCE [LARGE SCALE GENOMIC DNA]</scope>
    <source>
        <strain evidence="11">CCUG 54939</strain>
    </source>
</reference>
<gene>
    <name evidence="10" type="primary">nifV</name>
    <name evidence="10" type="ORF">ACFOSS_02485</name>
</gene>
<evidence type="ECO:0000313" key="10">
    <source>
        <dbReference type="EMBL" id="MFC3912332.1"/>
    </source>
</evidence>
<dbReference type="PANTHER" id="PTHR42880:SF1">
    <property type="entry name" value="ISOPROPYLMALATE_HOMOCITRATE_CITRAMALATE SYNTHASE FAMILY PROTEIN"/>
    <property type="match status" value="1"/>
</dbReference>
<evidence type="ECO:0000256" key="5">
    <source>
        <dbReference type="ARBA" id="ARBA00022679"/>
    </source>
</evidence>
<dbReference type="InterPro" id="IPR013785">
    <property type="entry name" value="Aldolase_TIM"/>
</dbReference>
<keyword evidence="8" id="KW-0535">Nitrogen fixation</keyword>
<evidence type="ECO:0000256" key="2">
    <source>
        <dbReference type="ARBA" id="ARBA00006154"/>
    </source>
</evidence>
<evidence type="ECO:0000256" key="4">
    <source>
        <dbReference type="ARBA" id="ARBA00020735"/>
    </source>
</evidence>
<dbReference type="PROSITE" id="PS00816">
    <property type="entry name" value="AIPM_HOMOCIT_SYNTH_2"/>
    <property type="match status" value="1"/>
</dbReference>
<dbReference type="InterPro" id="IPR013477">
    <property type="entry name" value="NifV/FrbC"/>
</dbReference>
<name>A0ABV8CK97_9GAMM</name>
<evidence type="ECO:0000256" key="7">
    <source>
        <dbReference type="RuleBase" id="RU003523"/>
    </source>
</evidence>
<dbReference type="PROSITE" id="PS50991">
    <property type="entry name" value="PYR_CT"/>
    <property type="match status" value="1"/>
</dbReference>
<dbReference type="Pfam" id="PF00682">
    <property type="entry name" value="HMGL-like"/>
    <property type="match status" value="1"/>
</dbReference>
<organism evidence="10 11">
    <name type="scientific">Pseudaeromonas sharmana</name>
    <dbReference type="NCBI Taxonomy" id="328412"/>
    <lineage>
        <taxon>Bacteria</taxon>
        <taxon>Pseudomonadati</taxon>
        <taxon>Pseudomonadota</taxon>
        <taxon>Gammaproteobacteria</taxon>
        <taxon>Aeromonadales</taxon>
        <taxon>Aeromonadaceae</taxon>
        <taxon>Pseudaeromonas</taxon>
    </lineage>
</organism>
<dbReference type="InterPro" id="IPR002034">
    <property type="entry name" value="AIPM/Hcit_synth_CS"/>
</dbReference>
<protein>
    <recommendedName>
        <fullName evidence="4 8">Homocitrate synthase</fullName>
        <ecNumber evidence="3 8">2.3.3.14</ecNumber>
    </recommendedName>
</protein>
<dbReference type="Proteomes" id="UP001595692">
    <property type="component" value="Unassembled WGS sequence"/>
</dbReference>
<dbReference type="EC" id="2.3.3.14" evidence="3 8"/>
<dbReference type="GO" id="GO:0004410">
    <property type="term" value="F:homocitrate synthase activity"/>
    <property type="evidence" value="ECO:0007669"/>
    <property type="project" value="UniProtKB-EC"/>
</dbReference>
<evidence type="ECO:0000256" key="6">
    <source>
        <dbReference type="ARBA" id="ARBA00048019"/>
    </source>
</evidence>
<comment type="function">
    <text evidence="1 8">This protein is a Fe-Mo-cofactor biosynthetic component.</text>
</comment>
<evidence type="ECO:0000313" key="11">
    <source>
        <dbReference type="Proteomes" id="UP001595692"/>
    </source>
</evidence>
<comment type="catalytic activity">
    <reaction evidence="6 8">
        <text>acetyl-CoA + 2-oxoglutarate + H2O = (2R)-homocitrate + CoA + H(+)</text>
        <dbReference type="Rhea" id="RHEA:12929"/>
        <dbReference type="ChEBI" id="CHEBI:15377"/>
        <dbReference type="ChEBI" id="CHEBI:15378"/>
        <dbReference type="ChEBI" id="CHEBI:16810"/>
        <dbReference type="ChEBI" id="CHEBI:57287"/>
        <dbReference type="ChEBI" id="CHEBI:57288"/>
        <dbReference type="ChEBI" id="CHEBI:58884"/>
        <dbReference type="EC" id="2.3.3.14"/>
    </reaction>
</comment>
<dbReference type="PANTHER" id="PTHR42880">
    <property type="entry name" value="HOMOCITRATE SYNTHASE"/>
    <property type="match status" value="1"/>
</dbReference>
<comment type="similarity">
    <text evidence="2 7">Belongs to the alpha-IPM synthase/homocitrate synthase family.</text>
</comment>
<evidence type="ECO:0000256" key="1">
    <source>
        <dbReference type="ARBA" id="ARBA00003050"/>
    </source>
</evidence>
<keyword evidence="5 7" id="KW-0808">Transferase</keyword>
<evidence type="ECO:0000256" key="3">
    <source>
        <dbReference type="ARBA" id="ARBA00012974"/>
    </source>
</evidence>
<dbReference type="EMBL" id="JBHSAF010000001">
    <property type="protein sequence ID" value="MFC3912332.1"/>
    <property type="molecule type" value="Genomic_DNA"/>
</dbReference>
<dbReference type="CDD" id="cd07939">
    <property type="entry name" value="DRE_TIM_NifV"/>
    <property type="match status" value="1"/>
</dbReference>
<dbReference type="NCBIfam" id="TIGR02660">
    <property type="entry name" value="nifV_homocitr"/>
    <property type="match status" value="1"/>
</dbReference>
<proteinExistence type="inferred from homology"/>
<dbReference type="PROSITE" id="PS00815">
    <property type="entry name" value="AIPM_HOMOCIT_SYNTH_1"/>
    <property type="match status" value="1"/>
</dbReference>
<dbReference type="InterPro" id="IPR000891">
    <property type="entry name" value="PYR_CT"/>
</dbReference>
<keyword evidence="11" id="KW-1185">Reference proteome</keyword>
<dbReference type="InterPro" id="IPR054691">
    <property type="entry name" value="LeuA/HCS_post-cat"/>
</dbReference>
<dbReference type="Gene3D" id="3.20.20.70">
    <property type="entry name" value="Aldolase class I"/>
    <property type="match status" value="1"/>
</dbReference>
<evidence type="ECO:0000259" key="9">
    <source>
        <dbReference type="PROSITE" id="PS50991"/>
    </source>
</evidence>
<comment type="caution">
    <text evidence="10">The sequence shown here is derived from an EMBL/GenBank/DDBJ whole genome shotgun (WGS) entry which is preliminary data.</text>
</comment>
<feature type="domain" description="Pyruvate carboxyltransferase" evidence="9">
    <location>
        <begin position="5"/>
        <end position="256"/>
    </location>
</feature>